<dbReference type="SUPFAM" id="SSF56935">
    <property type="entry name" value="Porins"/>
    <property type="match status" value="1"/>
</dbReference>
<sequence length="910" mass="98463">MSLFRAALLATTTAIVVSSPAMAQDTQAAAPAAADTSSTAETPGEAIVVSGIRASLKNAIDVKRNAIAVMDVITAEGVGKFPDRNVAESLSHIPGVAVDHQFGIGERVSIQGTDPALNRIFIDGHSIASADWGGSPGDVTGRTFNYSLLAPEVISRVEVYKSPEPWIDEGALGGTVIVRTRKPLDMKANSLTGSIGVNYNDRSKIANPRGSLLYSWKNKDETFGILVAGTYDKDSLARAGIEYFGYSTGKDFLQKDSDGNLITDDNGNYVPKNSALQVNGGSLSDLANSRYPAGINHAYFKQTRQRIGGQFAIQYAPSSAFELIATGMHIQGTYNNFSQSEFIYPNYNPSNISSVTLSNGLISKATMADGTSTQAELDMNYRKTKVTNDSYNLAGTWHVSDRFTLSGNGGWSKATGGTNPEYLMSLYSNGGYTFDYTGSSTTVNYNTAPTDTSQWGRFSTSTQTLPDGSTITGYQIGGIATSRQKDEEFYGQLDGKWDVDDAFFKDVRMGIKASTHENALTVTGSKVFYTSPVSLSDFTTHLTPSGLFNGLNDNGNSNQFATLTEQGVIDALNAGLYVDTGIDKSSTYKVREKVANAYVQLDFGSGPIHGSGGYRMVYTSDKSSYYATTDGGNTYTPTVSNKDYLKFLPSLNVSWDITDTFKLRGAVAKVIARPRYAQLAGAFSRSDTNLTASTGNPDLDPYQSTNYELSGEWYFRPGSLLSVEYFRREISSYVVTKTVSEFLTPLGSTTPQEYQVTKPVNASNATVNGVSVGFQTAIWGGFGILTNYTYANAKSGVDADGNVVNLPYLSKHTVNVIPYFEKDGFQARVSWNWRSDYFTGVGRLNSVDKTAGYHQLDASIGYKINEHFTVQANAQNLLDSTYYAYSGTKAAPTAFYKNGRVFAATLQFAY</sequence>
<keyword evidence="14" id="KW-1185">Reference proteome</keyword>
<evidence type="ECO:0000259" key="12">
    <source>
        <dbReference type="Pfam" id="PF07715"/>
    </source>
</evidence>
<dbReference type="Gene3D" id="2.40.170.20">
    <property type="entry name" value="TonB-dependent receptor, beta-barrel domain"/>
    <property type="match status" value="1"/>
</dbReference>
<evidence type="ECO:0000256" key="9">
    <source>
        <dbReference type="RuleBase" id="RU003357"/>
    </source>
</evidence>
<dbReference type="InterPro" id="IPR000531">
    <property type="entry name" value="Beta-barrel_TonB"/>
</dbReference>
<dbReference type="Pfam" id="PF07715">
    <property type="entry name" value="Plug"/>
    <property type="match status" value="1"/>
</dbReference>
<reference evidence="14" key="1">
    <citation type="journal article" date="2019" name="Int. J. Syst. Evol. Microbiol.">
        <title>The Global Catalogue of Microorganisms (GCM) 10K type strain sequencing project: providing services to taxonomists for standard genome sequencing and annotation.</title>
        <authorList>
            <consortium name="The Broad Institute Genomics Platform"/>
            <consortium name="The Broad Institute Genome Sequencing Center for Infectious Disease"/>
            <person name="Wu L."/>
            <person name="Ma J."/>
        </authorList>
    </citation>
    <scope>NUCLEOTIDE SEQUENCE [LARGE SCALE GENOMIC DNA]</scope>
    <source>
        <strain evidence="14">KCTC 42224</strain>
    </source>
</reference>
<dbReference type="InterPro" id="IPR010104">
    <property type="entry name" value="TonB_rcpt_bac"/>
</dbReference>
<dbReference type="Pfam" id="PF00593">
    <property type="entry name" value="TonB_dep_Rec_b-barrel"/>
    <property type="match status" value="1"/>
</dbReference>
<comment type="subcellular location">
    <subcellularLocation>
        <location evidence="1 8">Cell outer membrane</location>
        <topology evidence="1 8">Multi-pass membrane protein</topology>
    </subcellularLocation>
</comment>
<evidence type="ECO:0000256" key="1">
    <source>
        <dbReference type="ARBA" id="ARBA00004571"/>
    </source>
</evidence>
<comment type="similarity">
    <text evidence="8 9">Belongs to the TonB-dependent receptor family.</text>
</comment>
<dbReference type="PROSITE" id="PS52016">
    <property type="entry name" value="TONB_DEPENDENT_REC_3"/>
    <property type="match status" value="1"/>
</dbReference>
<evidence type="ECO:0000256" key="3">
    <source>
        <dbReference type="ARBA" id="ARBA00022452"/>
    </source>
</evidence>
<evidence type="ECO:0000256" key="10">
    <source>
        <dbReference type="SAM" id="SignalP"/>
    </source>
</evidence>
<feature type="chain" id="PRO_5047460171" evidence="10">
    <location>
        <begin position="24"/>
        <end position="910"/>
    </location>
</feature>
<feature type="domain" description="TonB-dependent receptor-like beta-barrel" evidence="11">
    <location>
        <begin position="430"/>
        <end position="877"/>
    </location>
</feature>
<protein>
    <submittedName>
        <fullName evidence="13">TonB-dependent receptor</fullName>
    </submittedName>
</protein>
<evidence type="ECO:0000256" key="4">
    <source>
        <dbReference type="ARBA" id="ARBA00022692"/>
    </source>
</evidence>
<evidence type="ECO:0000313" key="13">
    <source>
        <dbReference type="EMBL" id="MFC3671885.1"/>
    </source>
</evidence>
<name>A0ABV7V374_9SPHN</name>
<comment type="caution">
    <text evidence="13">The sequence shown here is derived from an EMBL/GenBank/DDBJ whole genome shotgun (WGS) entry which is preliminary data.</text>
</comment>
<proteinExistence type="inferred from homology"/>
<accession>A0ABV7V374</accession>
<keyword evidence="7 8" id="KW-0998">Cell outer membrane</keyword>
<dbReference type="InterPro" id="IPR037066">
    <property type="entry name" value="Plug_dom_sf"/>
</dbReference>
<dbReference type="Gene3D" id="2.170.130.10">
    <property type="entry name" value="TonB-dependent receptor, plug domain"/>
    <property type="match status" value="1"/>
</dbReference>
<evidence type="ECO:0000256" key="8">
    <source>
        <dbReference type="PROSITE-ProRule" id="PRU01360"/>
    </source>
</evidence>
<dbReference type="RefSeq" id="WP_191323824.1">
    <property type="nucleotide sequence ID" value="NZ_BMZP01000006.1"/>
</dbReference>
<dbReference type="InterPro" id="IPR039426">
    <property type="entry name" value="TonB-dep_rcpt-like"/>
</dbReference>
<dbReference type="PANTHER" id="PTHR40980:SF3">
    <property type="entry name" value="TONB-DEPENDENT RECEPTOR-LIKE BETA-BARREL DOMAIN-CONTAINING PROTEIN"/>
    <property type="match status" value="1"/>
</dbReference>
<keyword evidence="13" id="KW-0675">Receptor</keyword>
<dbReference type="Proteomes" id="UP001595683">
    <property type="component" value="Unassembled WGS sequence"/>
</dbReference>
<keyword evidence="10" id="KW-0732">Signal</keyword>
<feature type="signal peptide" evidence="10">
    <location>
        <begin position="1"/>
        <end position="23"/>
    </location>
</feature>
<evidence type="ECO:0000256" key="7">
    <source>
        <dbReference type="ARBA" id="ARBA00023237"/>
    </source>
</evidence>
<keyword evidence="5 9" id="KW-0798">TonB box</keyword>
<dbReference type="InterPro" id="IPR036942">
    <property type="entry name" value="Beta-barrel_TonB_sf"/>
</dbReference>
<keyword evidence="6 8" id="KW-0472">Membrane</keyword>
<feature type="domain" description="TonB-dependent receptor plug" evidence="12">
    <location>
        <begin position="64"/>
        <end position="175"/>
    </location>
</feature>
<dbReference type="PANTHER" id="PTHR40980">
    <property type="entry name" value="PLUG DOMAIN-CONTAINING PROTEIN"/>
    <property type="match status" value="1"/>
</dbReference>
<keyword evidence="3 8" id="KW-1134">Transmembrane beta strand</keyword>
<dbReference type="CDD" id="cd01347">
    <property type="entry name" value="ligand_gated_channel"/>
    <property type="match status" value="1"/>
</dbReference>
<evidence type="ECO:0000256" key="6">
    <source>
        <dbReference type="ARBA" id="ARBA00023136"/>
    </source>
</evidence>
<evidence type="ECO:0000313" key="14">
    <source>
        <dbReference type="Proteomes" id="UP001595683"/>
    </source>
</evidence>
<dbReference type="InterPro" id="IPR012910">
    <property type="entry name" value="Plug_dom"/>
</dbReference>
<organism evidence="13 14">
    <name type="scientific">Novosphingobium pokkalii</name>
    <dbReference type="NCBI Taxonomy" id="1770194"/>
    <lineage>
        <taxon>Bacteria</taxon>
        <taxon>Pseudomonadati</taxon>
        <taxon>Pseudomonadota</taxon>
        <taxon>Alphaproteobacteria</taxon>
        <taxon>Sphingomonadales</taxon>
        <taxon>Sphingomonadaceae</taxon>
        <taxon>Novosphingobium</taxon>
    </lineage>
</organism>
<keyword evidence="2 8" id="KW-0813">Transport</keyword>
<evidence type="ECO:0000259" key="11">
    <source>
        <dbReference type="Pfam" id="PF00593"/>
    </source>
</evidence>
<evidence type="ECO:0000256" key="5">
    <source>
        <dbReference type="ARBA" id="ARBA00023077"/>
    </source>
</evidence>
<dbReference type="NCBIfam" id="TIGR01782">
    <property type="entry name" value="TonB-Xanth-Caul"/>
    <property type="match status" value="1"/>
</dbReference>
<gene>
    <name evidence="13" type="ORF">ACFOOT_10660</name>
</gene>
<dbReference type="EMBL" id="JBHRYE010000017">
    <property type="protein sequence ID" value="MFC3671885.1"/>
    <property type="molecule type" value="Genomic_DNA"/>
</dbReference>
<keyword evidence="4 8" id="KW-0812">Transmembrane</keyword>
<evidence type="ECO:0000256" key="2">
    <source>
        <dbReference type="ARBA" id="ARBA00022448"/>
    </source>
</evidence>